<dbReference type="Pfam" id="PF06081">
    <property type="entry name" value="ArAE_1"/>
    <property type="match status" value="1"/>
</dbReference>
<dbReference type="Pfam" id="PF11728">
    <property type="entry name" value="ArAE_1_C"/>
    <property type="match status" value="1"/>
</dbReference>
<keyword evidence="3 6" id="KW-0812">Transmembrane</keyword>
<organism evidence="8">
    <name type="scientific">Firmicutes bacterium enrichment culture clone fosmid MGS-M1</name>
    <dbReference type="NCBI Taxonomy" id="1549348"/>
    <lineage>
        <taxon>Bacteria</taxon>
        <taxon>Bacillati</taxon>
        <taxon>Bacillota</taxon>
        <taxon>environmental samples</taxon>
    </lineage>
</organism>
<dbReference type="InterPro" id="IPR038323">
    <property type="entry name" value="ArAE_1_C_sf"/>
</dbReference>
<sequence length="311" mass="35463">MSVVSFVTIIVTELLGLEYAITAGILAVLSIQLTRKDSIILAGKRLLDAVLAIALFTLLYVLFGYSVIVFAIGTVLFIGLSFALKIDAGIVPALVLSSHILLEGRYSSDIIVNSFLLIFIASVVALFLNLIYPLNVKKALYDITEEIDQYIKDDLSQLVNCMSHIPHISSSLASHELIHQKLEKTLYKAELNDKDLLFDQNHQHMSYIHMRNSQMKRIHQIYELMMLIENTHPHIDILTEYINDLVQDIGKDDMASAQMIKLNTILYEFKQSNLPTSRDEFETRAVLYQMMFELEAFLEEKIAYHNKYTNL</sequence>
<evidence type="ECO:0000256" key="3">
    <source>
        <dbReference type="ARBA" id="ARBA00022692"/>
    </source>
</evidence>
<evidence type="ECO:0000256" key="5">
    <source>
        <dbReference type="ARBA" id="ARBA00023136"/>
    </source>
</evidence>
<name>A0A0B5KNE0_9FIRM</name>
<keyword evidence="2" id="KW-1003">Cell membrane</keyword>
<keyword evidence="5 6" id="KW-0472">Membrane</keyword>
<keyword evidence="4 6" id="KW-1133">Transmembrane helix</keyword>
<accession>A0A0B5KNE0</accession>
<feature type="transmembrane region" description="Helical" evidence="6">
    <location>
        <begin position="114"/>
        <end position="132"/>
    </location>
</feature>
<feature type="transmembrane region" description="Helical" evidence="6">
    <location>
        <begin position="50"/>
        <end position="76"/>
    </location>
</feature>
<evidence type="ECO:0000256" key="6">
    <source>
        <dbReference type="SAM" id="Phobius"/>
    </source>
</evidence>
<proteinExistence type="predicted"/>
<evidence type="ECO:0000313" key="8">
    <source>
        <dbReference type="EMBL" id="AJG37926.1"/>
    </source>
</evidence>
<reference evidence="8" key="1">
    <citation type="journal article" date="2015" name="Environ. Microbiol.">
        <title>Pressure adaptation is linked to thermal adaptation in salt-saturated marine habitats.</title>
        <authorList>
            <consortium name="The MAMBA Consortium"/>
            <person name="Alcaide M."/>
            <person name="Stogios P.J."/>
            <person name="Lafraya A."/>
            <person name="Tchigvintsev A."/>
            <person name="Flick R."/>
            <person name="Bargiela R."/>
            <person name="Chernikova T.N."/>
            <person name="Reva O.N."/>
            <person name="Hai T."/>
            <person name="Leggewie C.C."/>
            <person name="Katzke N."/>
            <person name="La Cono V."/>
            <person name="Matesanz R."/>
            <person name="Jebbar M."/>
            <person name="Jaeger K.E."/>
            <person name="Yakimov M.M."/>
            <person name="Yakunin A.F."/>
            <person name="Golyshin P.N."/>
            <person name="Golyshina O.V."/>
            <person name="Savchenko A."/>
            <person name="Ferrer M."/>
        </authorList>
    </citation>
    <scope>NUCLEOTIDE SEQUENCE</scope>
</reference>
<feature type="transmembrane region" description="Helical" evidence="6">
    <location>
        <begin position="82"/>
        <end position="102"/>
    </location>
</feature>
<dbReference type="InterPro" id="IPR052984">
    <property type="entry name" value="UPF0421"/>
</dbReference>
<evidence type="ECO:0000256" key="1">
    <source>
        <dbReference type="ARBA" id="ARBA00004651"/>
    </source>
</evidence>
<dbReference type="PANTHER" id="PTHR40064:SF1">
    <property type="entry name" value="MEMBRANE PROTEIN"/>
    <property type="match status" value="1"/>
</dbReference>
<feature type="transmembrane region" description="Helical" evidence="6">
    <location>
        <begin position="6"/>
        <end position="29"/>
    </location>
</feature>
<dbReference type="InterPro" id="IPR010343">
    <property type="entry name" value="ArAE_1"/>
</dbReference>
<dbReference type="Gene3D" id="1.20.120.940">
    <property type="entry name" value="Putative aromatic acid exporter, C-terminal domain"/>
    <property type="match status" value="1"/>
</dbReference>
<evidence type="ECO:0000256" key="2">
    <source>
        <dbReference type="ARBA" id="ARBA00022475"/>
    </source>
</evidence>
<dbReference type="EMBL" id="KF831414">
    <property type="protein sequence ID" value="AJG37926.1"/>
    <property type="molecule type" value="Genomic_DNA"/>
</dbReference>
<protein>
    <submittedName>
        <fullName evidence="8">Membrane-anchored protein</fullName>
    </submittedName>
</protein>
<dbReference type="AlphaFoldDB" id="A0A0B5KNE0"/>
<feature type="domain" description="Putative aromatic acid exporter C-terminal" evidence="7">
    <location>
        <begin position="139"/>
        <end position="301"/>
    </location>
</feature>
<dbReference type="GO" id="GO:0005886">
    <property type="term" value="C:plasma membrane"/>
    <property type="evidence" value="ECO:0007669"/>
    <property type="project" value="UniProtKB-SubCell"/>
</dbReference>
<evidence type="ECO:0000256" key="4">
    <source>
        <dbReference type="ARBA" id="ARBA00022989"/>
    </source>
</evidence>
<evidence type="ECO:0000259" key="7">
    <source>
        <dbReference type="Pfam" id="PF11728"/>
    </source>
</evidence>
<comment type="subcellular location">
    <subcellularLocation>
        <location evidence="1">Cell membrane</location>
        <topology evidence="1">Multi-pass membrane protein</topology>
    </subcellularLocation>
</comment>
<dbReference type="PANTHER" id="PTHR40064">
    <property type="entry name" value="MEMBRANE PROTEIN-RELATED"/>
    <property type="match status" value="1"/>
</dbReference>
<dbReference type="InterPro" id="IPR021062">
    <property type="entry name" value="ArAE_1_C"/>
</dbReference>